<name>Q6IIY7_DROME</name>
<sequence length="125" mass="13154">MALSLPAGIRNSPKLAPKVPPAPLRSRNTIHTRGPPQKQVPPGGSARRLQVDARPVAVGPSHVTHAAAELLSFGSDRNSHRVWASVSAAVGFIGRFGPLDRLANCKLGGLHSAVVIDGLQLLRKL</sequence>
<evidence type="ECO:0000313" key="2">
    <source>
        <dbReference type="EMBL" id="DAA04434.1"/>
    </source>
</evidence>
<proteinExistence type="predicted"/>
<organism evidence="2">
    <name type="scientific">Drosophila melanogaster</name>
    <name type="common">Fruit fly</name>
    <dbReference type="NCBI Taxonomy" id="7227"/>
    <lineage>
        <taxon>Eukaryota</taxon>
        <taxon>Metazoa</taxon>
        <taxon>Ecdysozoa</taxon>
        <taxon>Arthropoda</taxon>
        <taxon>Hexapoda</taxon>
        <taxon>Insecta</taxon>
        <taxon>Pterygota</taxon>
        <taxon>Neoptera</taxon>
        <taxon>Endopterygota</taxon>
        <taxon>Diptera</taxon>
        <taxon>Brachycera</taxon>
        <taxon>Muscomorpha</taxon>
        <taxon>Ephydroidea</taxon>
        <taxon>Drosophilidae</taxon>
        <taxon>Drosophila</taxon>
        <taxon>Sophophora</taxon>
    </lineage>
</organism>
<dbReference type="AlphaFoldDB" id="Q6IIY7"/>
<gene>
    <name evidence="2" type="ORF">HDC16555</name>
</gene>
<reference evidence="2" key="1">
    <citation type="journal article" date="2003" name="Genome Biol.">
        <title>An integrated gene annotation and transcriptional profiling approach towards the full gene content of the Drosophila genome.</title>
        <authorList>
            <person name="Hild M."/>
            <person name="Beckmann B."/>
            <person name="Haas S.A."/>
            <person name="Koch B."/>
            <person name="Solovyev V."/>
            <person name="Busold C."/>
            <person name="Fellenberg K."/>
            <person name="Boutros M."/>
            <person name="Vingron M."/>
            <person name="Sauer F."/>
            <person name="Hoheisel J.D."/>
            <person name="Paro R."/>
        </authorList>
    </citation>
    <scope>NUCLEOTIDE SEQUENCE</scope>
</reference>
<feature type="region of interest" description="Disordered" evidence="1">
    <location>
        <begin position="1"/>
        <end position="55"/>
    </location>
</feature>
<evidence type="ECO:0000256" key="1">
    <source>
        <dbReference type="SAM" id="MobiDB-lite"/>
    </source>
</evidence>
<accession>Q6IIY7</accession>
<dbReference type="EMBL" id="BK002929">
    <property type="protein sequence ID" value="DAA04434.1"/>
    <property type="molecule type" value="Genomic_DNA"/>
</dbReference>
<protein>
    <submittedName>
        <fullName evidence="2">HDC16555</fullName>
    </submittedName>
</protein>